<feature type="domain" description="N-acetyltransferase" evidence="1">
    <location>
        <begin position="3"/>
        <end position="157"/>
    </location>
</feature>
<evidence type="ECO:0000313" key="2">
    <source>
        <dbReference type="EMBL" id="GCD09387.1"/>
    </source>
</evidence>
<dbReference type="EMBL" id="BHYK01000004">
    <property type="protein sequence ID" value="GCD09387.1"/>
    <property type="molecule type" value="Genomic_DNA"/>
</dbReference>
<dbReference type="GO" id="GO:0016747">
    <property type="term" value="F:acyltransferase activity, transferring groups other than amino-acyl groups"/>
    <property type="evidence" value="ECO:0007669"/>
    <property type="project" value="InterPro"/>
</dbReference>
<dbReference type="Proteomes" id="UP000287872">
    <property type="component" value="Unassembled WGS sequence"/>
</dbReference>
<organism evidence="2 3">
    <name type="scientific">Clostridium tagluense</name>
    <dbReference type="NCBI Taxonomy" id="360422"/>
    <lineage>
        <taxon>Bacteria</taxon>
        <taxon>Bacillati</taxon>
        <taxon>Bacillota</taxon>
        <taxon>Clostridia</taxon>
        <taxon>Eubacteriales</taxon>
        <taxon>Clostridiaceae</taxon>
        <taxon>Clostridium</taxon>
    </lineage>
</organism>
<keyword evidence="3" id="KW-1185">Reference proteome</keyword>
<dbReference type="InterPro" id="IPR000182">
    <property type="entry name" value="GNAT_dom"/>
</dbReference>
<reference evidence="2 3" key="1">
    <citation type="submission" date="2018-11" db="EMBL/GenBank/DDBJ databases">
        <title>Genome sequencing and assembly of Clostridium tagluense strain A121.</title>
        <authorList>
            <person name="Murakami T."/>
            <person name="Segawa T."/>
            <person name="Shcherbakova V.A."/>
            <person name="Mori H."/>
            <person name="Yoshimura Y."/>
        </authorList>
    </citation>
    <scope>NUCLEOTIDE SEQUENCE [LARGE SCALE GENOMIC DNA]</scope>
    <source>
        <strain evidence="2 3">A121</strain>
    </source>
</reference>
<dbReference type="SUPFAM" id="SSF55729">
    <property type="entry name" value="Acyl-CoA N-acyltransferases (Nat)"/>
    <property type="match status" value="1"/>
</dbReference>
<dbReference type="AlphaFoldDB" id="A0A401UIM0"/>
<comment type="caution">
    <text evidence="2">The sequence shown here is derived from an EMBL/GenBank/DDBJ whole genome shotgun (WGS) entry which is preliminary data.</text>
</comment>
<dbReference type="PROSITE" id="PS51186">
    <property type="entry name" value="GNAT"/>
    <property type="match status" value="1"/>
</dbReference>
<evidence type="ECO:0000313" key="3">
    <source>
        <dbReference type="Proteomes" id="UP000287872"/>
    </source>
</evidence>
<keyword evidence="2" id="KW-0808">Transferase</keyword>
<dbReference type="InterPro" id="IPR016181">
    <property type="entry name" value="Acyl_CoA_acyltransferase"/>
</dbReference>
<sequence length="158" mass="18731">MPYTFVPMNKEYSHEISYNWKYSGIYSFYDMTADEDDLNDFLNEENWDGHYFAVLNEENELIGFYSFYFESEIMYLGFGLKPELSGIGLGYEFVISGMNFAVQKTNYRNKYIMLAVAAFNKRAIKLYENIGFQPIEKYIQKTNGGEFEFIKMKFNVIY</sequence>
<gene>
    <name evidence="2" type="ORF">Ctaglu_10100</name>
</gene>
<evidence type="ECO:0000259" key="1">
    <source>
        <dbReference type="PROSITE" id="PS51186"/>
    </source>
</evidence>
<dbReference type="Pfam" id="PF00583">
    <property type="entry name" value="Acetyltransf_1"/>
    <property type="match status" value="1"/>
</dbReference>
<dbReference type="RefSeq" id="WP_124998743.1">
    <property type="nucleotide sequence ID" value="NZ_BHYK01000004.1"/>
</dbReference>
<dbReference type="Gene3D" id="3.40.630.30">
    <property type="match status" value="1"/>
</dbReference>
<accession>A0A401UIM0</accession>
<dbReference type="OrthoDB" id="423921at2"/>
<protein>
    <submittedName>
        <fullName evidence="2">N-acetyltransferase</fullName>
    </submittedName>
</protein>
<name>A0A401UIM0_9CLOT</name>
<proteinExistence type="predicted"/>